<dbReference type="InterPro" id="IPR036770">
    <property type="entry name" value="Ankyrin_rpt-contain_sf"/>
</dbReference>
<proteinExistence type="predicted"/>
<dbReference type="SUPFAM" id="SSF48403">
    <property type="entry name" value="Ankyrin repeat"/>
    <property type="match status" value="1"/>
</dbReference>
<reference evidence="2" key="1">
    <citation type="journal article" date="2014" name="Nat. Commun.">
        <title>Genomic adaptations of the halophilic Dead Sea filamentous fungus Eurotium rubrum.</title>
        <authorList>
            <person name="Kis-Papo T."/>
            <person name="Weig A.R."/>
            <person name="Riley R."/>
            <person name="Persoh D."/>
            <person name="Salamov A."/>
            <person name="Sun H."/>
            <person name="Lipzen A."/>
            <person name="Wasser S.P."/>
            <person name="Rambold G."/>
            <person name="Grigoriev I.V."/>
            <person name="Nevo E."/>
        </authorList>
    </citation>
    <scope>NUCLEOTIDE SEQUENCE [LARGE SCALE GENOMIC DNA]</scope>
    <source>
        <strain evidence="2">CBS 135680</strain>
    </source>
</reference>
<dbReference type="AlphaFoldDB" id="A0A017SC08"/>
<dbReference type="InterPro" id="IPR002110">
    <property type="entry name" value="Ankyrin_rpt"/>
</dbReference>
<evidence type="ECO:0000313" key="2">
    <source>
        <dbReference type="Proteomes" id="UP000019804"/>
    </source>
</evidence>
<keyword evidence="2" id="KW-1185">Reference proteome</keyword>
<dbReference type="RefSeq" id="XP_040638221.1">
    <property type="nucleotide sequence ID" value="XM_040783393.1"/>
</dbReference>
<dbReference type="Pfam" id="PF12796">
    <property type="entry name" value="Ank_2"/>
    <property type="match status" value="1"/>
</dbReference>
<evidence type="ECO:0000313" key="1">
    <source>
        <dbReference type="EMBL" id="EYE94533.1"/>
    </source>
</evidence>
<organism evidence="1 2">
    <name type="scientific">Aspergillus ruber (strain CBS 135680)</name>
    <dbReference type="NCBI Taxonomy" id="1388766"/>
    <lineage>
        <taxon>Eukaryota</taxon>
        <taxon>Fungi</taxon>
        <taxon>Dikarya</taxon>
        <taxon>Ascomycota</taxon>
        <taxon>Pezizomycotina</taxon>
        <taxon>Eurotiomycetes</taxon>
        <taxon>Eurotiomycetidae</taxon>
        <taxon>Eurotiales</taxon>
        <taxon>Aspergillaceae</taxon>
        <taxon>Aspergillus</taxon>
        <taxon>Aspergillus subgen. Aspergillus</taxon>
    </lineage>
</organism>
<dbReference type="HOGENOM" id="CLU_000134_45_11_1"/>
<accession>A0A017SC08</accession>
<dbReference type="EMBL" id="KK088426">
    <property type="protein sequence ID" value="EYE94533.1"/>
    <property type="molecule type" value="Genomic_DNA"/>
</dbReference>
<protein>
    <submittedName>
        <fullName evidence="1">Uncharacterized protein</fullName>
    </submittedName>
</protein>
<name>A0A017SC08_ASPRC</name>
<sequence>HEETVHALLDMGIDANAEGKEYGNALQASAYDGTTEILKMLLDRRADPNRAYPESSYGTALQAACYEGTLENVQLLIGN</sequence>
<dbReference type="GeneID" id="63698517"/>
<dbReference type="STRING" id="1388766.A0A017SC08"/>
<dbReference type="Gene3D" id="1.25.40.20">
    <property type="entry name" value="Ankyrin repeat-containing domain"/>
    <property type="match status" value="1"/>
</dbReference>
<feature type="non-terminal residue" evidence="1">
    <location>
        <position position="1"/>
    </location>
</feature>
<gene>
    <name evidence="1" type="ORF">EURHEDRAFT_428084</name>
</gene>
<dbReference type="OrthoDB" id="4772757at2759"/>
<feature type="non-terminal residue" evidence="1">
    <location>
        <position position="79"/>
    </location>
</feature>
<dbReference type="Proteomes" id="UP000019804">
    <property type="component" value="Unassembled WGS sequence"/>
</dbReference>